<keyword evidence="3" id="KW-0560">Oxidoreductase</keyword>
<sequence>MQAISCTAAHKFELASLPIPEVGDDEVLIKVTACGICGSDKHLLEGAFPHIKLPVVPGHEVVGKVAQVGKDVRGFSEGDRVVIDPTITCGECFYCLRGSQNHCERLGSLGWTKVGGFADHVVASSEKVFRISDTVSDEEATLIEPLSVAIHVLEQLELKSGAEVLVLGAGPSGALISQLCKLNGASRVVLASNKGMKMDVAREVGAAHEYLELDRNDAEGQWKSFKSANPYGFDVVVEATGDINVTNNAINYVRRKGTLCLYGVYVTGQLQLPPYMLVRLEIKLVGAFAQIGAFPRAIQYAENGQINLKGMISHVYRHEDFQEAMDKLNSKQIMKIALKP</sequence>
<keyword evidence="1 4" id="KW-0479">Metal-binding</keyword>
<feature type="domain" description="Alcohol dehydrogenase-like C-terminal" evidence="5">
    <location>
        <begin position="173"/>
        <end position="299"/>
    </location>
</feature>
<keyword evidence="8" id="KW-1185">Reference proteome</keyword>
<evidence type="ECO:0000256" key="4">
    <source>
        <dbReference type="RuleBase" id="RU361277"/>
    </source>
</evidence>
<evidence type="ECO:0000313" key="7">
    <source>
        <dbReference type="EMBL" id="THU83064.1"/>
    </source>
</evidence>
<dbReference type="PANTHER" id="PTHR43401:SF2">
    <property type="entry name" value="L-THREONINE 3-DEHYDROGENASE"/>
    <property type="match status" value="1"/>
</dbReference>
<dbReference type="Gene3D" id="3.40.50.720">
    <property type="entry name" value="NAD(P)-binding Rossmann-like Domain"/>
    <property type="match status" value="1"/>
</dbReference>
<dbReference type="Proteomes" id="UP000297245">
    <property type="component" value="Unassembled WGS sequence"/>
</dbReference>
<proteinExistence type="inferred from homology"/>
<dbReference type="PROSITE" id="PS00059">
    <property type="entry name" value="ADH_ZINC"/>
    <property type="match status" value="1"/>
</dbReference>
<dbReference type="Pfam" id="PF08240">
    <property type="entry name" value="ADH_N"/>
    <property type="match status" value="1"/>
</dbReference>
<dbReference type="CDD" id="cd08234">
    <property type="entry name" value="threonine_DH_like"/>
    <property type="match status" value="1"/>
</dbReference>
<dbReference type="PANTHER" id="PTHR43401">
    <property type="entry name" value="L-THREONINE 3-DEHYDROGENASE"/>
    <property type="match status" value="1"/>
</dbReference>
<dbReference type="SUPFAM" id="SSF51735">
    <property type="entry name" value="NAD(P)-binding Rossmann-fold domains"/>
    <property type="match status" value="1"/>
</dbReference>
<gene>
    <name evidence="7" type="ORF">K435DRAFT_766098</name>
</gene>
<dbReference type="InterPro" id="IPR036291">
    <property type="entry name" value="NAD(P)-bd_dom_sf"/>
</dbReference>
<dbReference type="InterPro" id="IPR013154">
    <property type="entry name" value="ADH-like_N"/>
</dbReference>
<organism evidence="7 8">
    <name type="scientific">Dendrothele bispora (strain CBS 962.96)</name>
    <dbReference type="NCBI Taxonomy" id="1314807"/>
    <lineage>
        <taxon>Eukaryota</taxon>
        <taxon>Fungi</taxon>
        <taxon>Dikarya</taxon>
        <taxon>Basidiomycota</taxon>
        <taxon>Agaricomycotina</taxon>
        <taxon>Agaricomycetes</taxon>
        <taxon>Agaricomycetidae</taxon>
        <taxon>Agaricales</taxon>
        <taxon>Agaricales incertae sedis</taxon>
        <taxon>Dendrothele</taxon>
    </lineage>
</organism>
<evidence type="ECO:0000259" key="5">
    <source>
        <dbReference type="Pfam" id="PF00107"/>
    </source>
</evidence>
<dbReference type="GO" id="GO:0016491">
    <property type="term" value="F:oxidoreductase activity"/>
    <property type="evidence" value="ECO:0007669"/>
    <property type="project" value="UniProtKB-KW"/>
</dbReference>
<dbReference type="InterPro" id="IPR011032">
    <property type="entry name" value="GroES-like_sf"/>
</dbReference>
<evidence type="ECO:0000259" key="6">
    <source>
        <dbReference type="Pfam" id="PF08240"/>
    </source>
</evidence>
<dbReference type="InterPro" id="IPR013149">
    <property type="entry name" value="ADH-like_C"/>
</dbReference>
<evidence type="ECO:0000256" key="2">
    <source>
        <dbReference type="ARBA" id="ARBA00022833"/>
    </source>
</evidence>
<dbReference type="GO" id="GO:0008270">
    <property type="term" value="F:zinc ion binding"/>
    <property type="evidence" value="ECO:0007669"/>
    <property type="project" value="InterPro"/>
</dbReference>
<accession>A0A4S8L3H9</accession>
<evidence type="ECO:0000313" key="8">
    <source>
        <dbReference type="Proteomes" id="UP000297245"/>
    </source>
</evidence>
<evidence type="ECO:0000256" key="3">
    <source>
        <dbReference type="ARBA" id="ARBA00023002"/>
    </source>
</evidence>
<dbReference type="InterPro" id="IPR002328">
    <property type="entry name" value="ADH_Zn_CS"/>
</dbReference>
<evidence type="ECO:0000256" key="1">
    <source>
        <dbReference type="ARBA" id="ARBA00022723"/>
    </source>
</evidence>
<reference evidence="7 8" key="1">
    <citation type="journal article" date="2019" name="Nat. Ecol. Evol.">
        <title>Megaphylogeny resolves global patterns of mushroom evolution.</title>
        <authorList>
            <person name="Varga T."/>
            <person name="Krizsan K."/>
            <person name="Foldi C."/>
            <person name="Dima B."/>
            <person name="Sanchez-Garcia M."/>
            <person name="Sanchez-Ramirez S."/>
            <person name="Szollosi G.J."/>
            <person name="Szarkandi J.G."/>
            <person name="Papp V."/>
            <person name="Albert L."/>
            <person name="Andreopoulos W."/>
            <person name="Angelini C."/>
            <person name="Antonin V."/>
            <person name="Barry K.W."/>
            <person name="Bougher N.L."/>
            <person name="Buchanan P."/>
            <person name="Buyck B."/>
            <person name="Bense V."/>
            <person name="Catcheside P."/>
            <person name="Chovatia M."/>
            <person name="Cooper J."/>
            <person name="Damon W."/>
            <person name="Desjardin D."/>
            <person name="Finy P."/>
            <person name="Geml J."/>
            <person name="Haridas S."/>
            <person name="Hughes K."/>
            <person name="Justo A."/>
            <person name="Karasinski D."/>
            <person name="Kautmanova I."/>
            <person name="Kiss B."/>
            <person name="Kocsube S."/>
            <person name="Kotiranta H."/>
            <person name="LaButti K.M."/>
            <person name="Lechner B.E."/>
            <person name="Liimatainen K."/>
            <person name="Lipzen A."/>
            <person name="Lukacs Z."/>
            <person name="Mihaltcheva S."/>
            <person name="Morgado L.N."/>
            <person name="Niskanen T."/>
            <person name="Noordeloos M.E."/>
            <person name="Ohm R.A."/>
            <person name="Ortiz-Santana B."/>
            <person name="Ovrebo C."/>
            <person name="Racz N."/>
            <person name="Riley R."/>
            <person name="Savchenko A."/>
            <person name="Shiryaev A."/>
            <person name="Soop K."/>
            <person name="Spirin V."/>
            <person name="Szebenyi C."/>
            <person name="Tomsovsky M."/>
            <person name="Tulloss R.E."/>
            <person name="Uehling J."/>
            <person name="Grigoriev I.V."/>
            <person name="Vagvolgyi C."/>
            <person name="Papp T."/>
            <person name="Martin F.M."/>
            <person name="Miettinen O."/>
            <person name="Hibbett D.S."/>
            <person name="Nagy L.G."/>
        </authorList>
    </citation>
    <scope>NUCLEOTIDE SEQUENCE [LARGE SCALE GENOMIC DNA]</scope>
    <source>
        <strain evidence="7 8">CBS 962.96</strain>
    </source>
</reference>
<dbReference type="Gene3D" id="3.90.180.10">
    <property type="entry name" value="Medium-chain alcohol dehydrogenases, catalytic domain"/>
    <property type="match status" value="1"/>
</dbReference>
<keyword evidence="2 4" id="KW-0862">Zinc</keyword>
<dbReference type="OrthoDB" id="5363962at2759"/>
<dbReference type="Pfam" id="PF00107">
    <property type="entry name" value="ADH_zinc_N"/>
    <property type="match status" value="1"/>
</dbReference>
<name>A0A4S8L3H9_DENBC</name>
<comment type="cofactor">
    <cofactor evidence="4">
        <name>Zn(2+)</name>
        <dbReference type="ChEBI" id="CHEBI:29105"/>
    </cofactor>
</comment>
<dbReference type="AlphaFoldDB" id="A0A4S8L3H9"/>
<feature type="domain" description="Alcohol dehydrogenase-like N-terminal" evidence="6">
    <location>
        <begin position="23"/>
        <end position="132"/>
    </location>
</feature>
<comment type="similarity">
    <text evidence="4">Belongs to the zinc-containing alcohol dehydrogenase family.</text>
</comment>
<dbReference type="SUPFAM" id="SSF50129">
    <property type="entry name" value="GroES-like"/>
    <property type="match status" value="1"/>
</dbReference>
<dbReference type="EMBL" id="ML179688">
    <property type="protein sequence ID" value="THU83064.1"/>
    <property type="molecule type" value="Genomic_DNA"/>
</dbReference>
<protein>
    <submittedName>
        <fullName evidence="7">NADP+-dependent D-mannitol dehydrogenase</fullName>
    </submittedName>
</protein>
<dbReference type="InterPro" id="IPR050129">
    <property type="entry name" value="Zn_alcohol_dh"/>
</dbReference>